<dbReference type="PRINTS" id="PR00039">
    <property type="entry name" value="HTHLYSR"/>
</dbReference>
<feature type="domain" description="HTH lysR-type" evidence="6">
    <location>
        <begin position="2"/>
        <end position="59"/>
    </location>
</feature>
<gene>
    <name evidence="7" type="ORF">SMD44_01670</name>
</gene>
<dbReference type="Pfam" id="PF00126">
    <property type="entry name" value="HTH_1"/>
    <property type="match status" value="1"/>
</dbReference>
<accession>A0A1Z1W741</accession>
<dbReference type="EMBL" id="CP021748">
    <property type="protein sequence ID" value="ARX82261.1"/>
    <property type="molecule type" value="Genomic_DNA"/>
</dbReference>
<dbReference type="Gene3D" id="1.10.10.10">
    <property type="entry name" value="Winged helix-like DNA-binding domain superfamily/Winged helix DNA-binding domain"/>
    <property type="match status" value="1"/>
</dbReference>
<dbReference type="AlphaFoldDB" id="A0A1Z1W741"/>
<dbReference type="SUPFAM" id="SSF46785">
    <property type="entry name" value="Winged helix' DNA-binding domain"/>
    <property type="match status" value="1"/>
</dbReference>
<keyword evidence="3" id="KW-0238">DNA-binding</keyword>
<name>A0A1Z1W741_9ACTN</name>
<dbReference type="GO" id="GO:0003700">
    <property type="term" value="F:DNA-binding transcription factor activity"/>
    <property type="evidence" value="ECO:0007669"/>
    <property type="project" value="InterPro"/>
</dbReference>
<dbReference type="CDD" id="cd08420">
    <property type="entry name" value="PBP2_CysL_like"/>
    <property type="match status" value="1"/>
</dbReference>
<keyword evidence="4" id="KW-0804">Transcription</keyword>
<keyword evidence="8" id="KW-1185">Reference proteome</keyword>
<organism evidence="7 8">
    <name type="scientific">Streptomyces alboflavus</name>
    <dbReference type="NCBI Taxonomy" id="67267"/>
    <lineage>
        <taxon>Bacteria</taxon>
        <taxon>Bacillati</taxon>
        <taxon>Actinomycetota</taxon>
        <taxon>Actinomycetes</taxon>
        <taxon>Kitasatosporales</taxon>
        <taxon>Streptomycetaceae</taxon>
        <taxon>Streptomyces</taxon>
    </lineage>
</organism>
<dbReference type="InterPro" id="IPR036390">
    <property type="entry name" value="WH_DNA-bd_sf"/>
</dbReference>
<evidence type="ECO:0000256" key="2">
    <source>
        <dbReference type="ARBA" id="ARBA00023015"/>
    </source>
</evidence>
<evidence type="ECO:0000256" key="4">
    <source>
        <dbReference type="ARBA" id="ARBA00023163"/>
    </source>
</evidence>
<dbReference type="InterPro" id="IPR036388">
    <property type="entry name" value="WH-like_DNA-bd_sf"/>
</dbReference>
<keyword evidence="2" id="KW-0805">Transcription regulation</keyword>
<sequence length="438" mass="45178">MPDLAALELLLAVARLGSLGRAARELGITQPAASGRIRSMERLLGVALVDRSPRGSRLTGAGALVTDWARRIVEAAEAFDAGAQALRDRRDSRLRVVASMTIAEYLLPGWLVALRARWPDTAVSLLVGNSAVVAERLLAGEADVGFVEGIGVPAGLDGVVVAQDRLVVVVAPGHAWARRRAPIGAAELAASPLILREEGSGTRAVLDAALGGLARPLLELSSTTAVKSAAVSGAGPAVLSELAVGEELAARRLVGIPVDGVRLRRELRAVWPVGHVPAGPVRELLSLTRGSGDPWRGAPSVGLRPRPPSPSARPAPPRGVLPPTHPFTLGRRVGPSPSPRPRPPAVRVAPCGCARGFSHPPTRSPSAAEWASRSRPACGPRSSASRPVAAPAASPTRPPVCPWPQGGRPALAPPAALPSASRPRPAICGPAAWGGWEG</sequence>
<dbReference type="PANTHER" id="PTHR30126">
    <property type="entry name" value="HTH-TYPE TRANSCRIPTIONAL REGULATOR"/>
    <property type="match status" value="1"/>
</dbReference>
<dbReference type="PANTHER" id="PTHR30126:SF39">
    <property type="entry name" value="HTH-TYPE TRANSCRIPTIONAL REGULATOR CYSL"/>
    <property type="match status" value="1"/>
</dbReference>
<reference evidence="7 8" key="1">
    <citation type="submission" date="2017-05" db="EMBL/GenBank/DDBJ databases">
        <title>Streptomyces alboflavus Genome sequencing and assembly.</title>
        <authorList>
            <person name="Wang Y."/>
            <person name="Du B."/>
            <person name="Ding Y."/>
            <person name="Liu H."/>
            <person name="Hou Q."/>
            <person name="Liu K."/>
            <person name="Wang C."/>
            <person name="Yao L."/>
        </authorList>
    </citation>
    <scope>NUCLEOTIDE SEQUENCE [LARGE SCALE GENOMIC DNA]</scope>
    <source>
        <strain evidence="7 8">MDJK44</strain>
    </source>
</reference>
<evidence type="ECO:0000259" key="6">
    <source>
        <dbReference type="PROSITE" id="PS50931"/>
    </source>
</evidence>
<evidence type="ECO:0000256" key="5">
    <source>
        <dbReference type="SAM" id="MobiDB-lite"/>
    </source>
</evidence>
<dbReference type="Pfam" id="PF03466">
    <property type="entry name" value="LysR_substrate"/>
    <property type="match status" value="1"/>
</dbReference>
<dbReference type="KEGG" id="salf:SMD44_01670"/>
<dbReference type="eggNOG" id="COG0583">
    <property type="taxonomic scope" value="Bacteria"/>
</dbReference>
<dbReference type="Gene3D" id="3.40.190.10">
    <property type="entry name" value="Periplasmic binding protein-like II"/>
    <property type="match status" value="2"/>
</dbReference>
<protein>
    <submittedName>
        <fullName evidence="7">LysR family transcriptional regulator</fullName>
    </submittedName>
</protein>
<dbReference type="STRING" id="67267.GCA_000716675_00250"/>
<feature type="compositionally biased region" description="Low complexity" evidence="5">
    <location>
        <begin position="380"/>
        <end position="395"/>
    </location>
</feature>
<evidence type="ECO:0000256" key="1">
    <source>
        <dbReference type="ARBA" id="ARBA00009437"/>
    </source>
</evidence>
<dbReference type="PROSITE" id="PS50931">
    <property type="entry name" value="HTH_LYSR"/>
    <property type="match status" value="1"/>
</dbReference>
<evidence type="ECO:0000313" key="8">
    <source>
        <dbReference type="Proteomes" id="UP000195880"/>
    </source>
</evidence>
<proteinExistence type="inferred from homology"/>
<feature type="compositionally biased region" description="Pro residues" evidence="5">
    <location>
        <begin position="305"/>
        <end position="325"/>
    </location>
</feature>
<evidence type="ECO:0000313" key="7">
    <source>
        <dbReference type="EMBL" id="ARX82261.1"/>
    </source>
</evidence>
<dbReference type="Proteomes" id="UP000195880">
    <property type="component" value="Chromosome"/>
</dbReference>
<comment type="similarity">
    <text evidence="1">Belongs to the LysR transcriptional regulatory family.</text>
</comment>
<dbReference type="SUPFAM" id="SSF53850">
    <property type="entry name" value="Periplasmic binding protein-like II"/>
    <property type="match status" value="1"/>
</dbReference>
<feature type="compositionally biased region" description="Low complexity" evidence="5">
    <location>
        <begin position="417"/>
        <end position="426"/>
    </location>
</feature>
<dbReference type="InterPro" id="IPR005119">
    <property type="entry name" value="LysR_subst-bd"/>
</dbReference>
<evidence type="ECO:0000256" key="3">
    <source>
        <dbReference type="ARBA" id="ARBA00023125"/>
    </source>
</evidence>
<dbReference type="InterPro" id="IPR000847">
    <property type="entry name" value="LysR_HTH_N"/>
</dbReference>
<feature type="region of interest" description="Disordered" evidence="5">
    <location>
        <begin position="290"/>
        <end position="438"/>
    </location>
</feature>
<dbReference type="GO" id="GO:0000976">
    <property type="term" value="F:transcription cis-regulatory region binding"/>
    <property type="evidence" value="ECO:0007669"/>
    <property type="project" value="TreeGrafter"/>
</dbReference>